<dbReference type="EMBL" id="BAABCN010000001">
    <property type="protein sequence ID" value="GAA3859427.1"/>
    <property type="molecule type" value="Genomic_DNA"/>
</dbReference>
<evidence type="ECO:0000313" key="2">
    <source>
        <dbReference type="EMBL" id="GAA3859427.1"/>
    </source>
</evidence>
<sequence length="65" mass="6899">MGDAAEFAAKSLGFGGSRVEPGEIENGEGGEHAAILSEHIWLARHVTTQPSNHGSFNTKRVNRAP</sequence>
<feature type="compositionally biased region" description="Polar residues" evidence="1">
    <location>
        <begin position="46"/>
        <end position="59"/>
    </location>
</feature>
<protein>
    <submittedName>
        <fullName evidence="2">Uncharacterized protein</fullName>
    </submittedName>
</protein>
<evidence type="ECO:0000256" key="1">
    <source>
        <dbReference type="SAM" id="MobiDB-lite"/>
    </source>
</evidence>
<reference evidence="3" key="1">
    <citation type="journal article" date="2019" name="Int. J. Syst. Evol. Microbiol.">
        <title>The Global Catalogue of Microorganisms (GCM) 10K type strain sequencing project: providing services to taxonomists for standard genome sequencing and annotation.</title>
        <authorList>
            <consortium name="The Broad Institute Genomics Platform"/>
            <consortium name="The Broad Institute Genome Sequencing Center for Infectious Disease"/>
            <person name="Wu L."/>
            <person name="Ma J."/>
        </authorList>
    </citation>
    <scope>NUCLEOTIDE SEQUENCE [LARGE SCALE GENOMIC DNA]</scope>
    <source>
        <strain evidence="3">JCM 17021</strain>
    </source>
</reference>
<accession>A0ABP7JYS3</accession>
<dbReference type="Proteomes" id="UP001501803">
    <property type="component" value="Unassembled WGS sequence"/>
</dbReference>
<organism evidence="2 3">
    <name type="scientific">Leifsonia kafniensis</name>
    <dbReference type="NCBI Taxonomy" id="475957"/>
    <lineage>
        <taxon>Bacteria</taxon>
        <taxon>Bacillati</taxon>
        <taxon>Actinomycetota</taxon>
        <taxon>Actinomycetes</taxon>
        <taxon>Micrococcales</taxon>
        <taxon>Microbacteriaceae</taxon>
        <taxon>Leifsonia</taxon>
    </lineage>
</organism>
<comment type="caution">
    <text evidence="2">The sequence shown here is derived from an EMBL/GenBank/DDBJ whole genome shotgun (WGS) entry which is preliminary data.</text>
</comment>
<gene>
    <name evidence="2" type="ORF">GCM10022381_00190</name>
</gene>
<evidence type="ECO:0000313" key="3">
    <source>
        <dbReference type="Proteomes" id="UP001501803"/>
    </source>
</evidence>
<proteinExistence type="predicted"/>
<feature type="region of interest" description="Disordered" evidence="1">
    <location>
        <begin position="46"/>
        <end position="65"/>
    </location>
</feature>
<keyword evidence="3" id="KW-1185">Reference proteome</keyword>
<name>A0ABP7JYS3_9MICO</name>